<accession>A0A1G1VJP3</accession>
<comment type="caution">
    <text evidence="1">The sequence shown here is derived from an EMBL/GenBank/DDBJ whole genome shotgun (WGS) entry which is preliminary data.</text>
</comment>
<dbReference type="STRING" id="1797589.A2784_04505"/>
<reference evidence="1 2" key="1">
    <citation type="journal article" date="2016" name="Nat. Commun.">
        <title>Thousands of microbial genomes shed light on interconnected biogeochemical processes in an aquifer system.</title>
        <authorList>
            <person name="Anantharaman K."/>
            <person name="Brown C.T."/>
            <person name="Hug L.A."/>
            <person name="Sharon I."/>
            <person name="Castelle C.J."/>
            <person name="Probst A.J."/>
            <person name="Thomas B.C."/>
            <person name="Singh A."/>
            <person name="Wilkins M.J."/>
            <person name="Karaoz U."/>
            <person name="Brodie E.L."/>
            <person name="Williams K.H."/>
            <person name="Hubbard S.S."/>
            <person name="Banfield J.F."/>
        </authorList>
    </citation>
    <scope>NUCLEOTIDE SEQUENCE [LARGE SCALE GENOMIC DNA]</scope>
</reference>
<organism evidence="1 2">
    <name type="scientific">Candidatus Chisholmbacteria bacterium RIFCSPHIGHO2_01_FULL_48_12</name>
    <dbReference type="NCBI Taxonomy" id="1797589"/>
    <lineage>
        <taxon>Bacteria</taxon>
        <taxon>Candidatus Chisholmiibacteriota</taxon>
    </lineage>
</organism>
<dbReference type="EMBL" id="MHCH01000062">
    <property type="protein sequence ID" value="OGY15645.1"/>
    <property type="molecule type" value="Genomic_DNA"/>
</dbReference>
<evidence type="ECO:0000313" key="1">
    <source>
        <dbReference type="EMBL" id="OGY15645.1"/>
    </source>
</evidence>
<dbReference type="AlphaFoldDB" id="A0A1G1VJP3"/>
<protein>
    <submittedName>
        <fullName evidence="1">Uncharacterized protein</fullName>
    </submittedName>
</protein>
<proteinExistence type="predicted"/>
<sequence length="159" mass="17479">MAEEAGLSLRRDRTITPRLKKVEYKGFRGHNGEVAYQRRGNKVLFSAITEAGETTSTVNAAEAVVKAICEAEGVDWRGEDFGSLEFYDLMTKVGYPCRKLEDWEINRLGVVVGNVDGKKQIQVTEWIPVVVPESDGAQGNNAGSLSLSAVQGFIEAKRE</sequence>
<dbReference type="Proteomes" id="UP000177324">
    <property type="component" value="Unassembled WGS sequence"/>
</dbReference>
<name>A0A1G1VJP3_9BACT</name>
<evidence type="ECO:0000313" key="2">
    <source>
        <dbReference type="Proteomes" id="UP000177324"/>
    </source>
</evidence>
<gene>
    <name evidence="1" type="ORF">A2784_04505</name>
</gene>